<reference evidence="9 10" key="1">
    <citation type="submission" date="2019-09" db="EMBL/GenBank/DDBJ databases">
        <title>Pimelobacter sp. isolated from Paulinella.</title>
        <authorList>
            <person name="Jeong S.E."/>
        </authorList>
    </citation>
    <scope>NUCLEOTIDE SEQUENCE [LARGE SCALE GENOMIC DNA]</scope>
    <source>
        <strain evidence="9 10">Pch-N</strain>
    </source>
</reference>
<dbReference type="CDD" id="cd03349">
    <property type="entry name" value="LbH_XAT"/>
    <property type="match status" value="1"/>
</dbReference>
<dbReference type="AlphaFoldDB" id="A0A7J5DXP2"/>
<dbReference type="InterPro" id="IPR011004">
    <property type="entry name" value="Trimer_LpxA-like_sf"/>
</dbReference>
<evidence type="ECO:0000256" key="8">
    <source>
        <dbReference type="SAM" id="MobiDB-lite"/>
    </source>
</evidence>
<keyword evidence="5" id="KW-0046">Antibiotic resistance</keyword>
<keyword evidence="4" id="KW-0677">Repeat</keyword>
<dbReference type="GO" id="GO:0008811">
    <property type="term" value="F:chloramphenicol O-acetyltransferase activity"/>
    <property type="evidence" value="ECO:0007669"/>
    <property type="project" value="UniProtKB-EC"/>
</dbReference>
<dbReference type="EMBL" id="WBVM01000001">
    <property type="protein sequence ID" value="KAB2810771.1"/>
    <property type="molecule type" value="Genomic_DNA"/>
</dbReference>
<dbReference type="RefSeq" id="WP_151578200.1">
    <property type="nucleotide sequence ID" value="NZ_WBVM01000001.1"/>
</dbReference>
<gene>
    <name evidence="9" type="ORF">F9L07_02110</name>
</gene>
<dbReference type="PANTHER" id="PTHR43300:SF12">
    <property type="entry name" value="CHLORAMPHENICOL ACETYLTRANSFERASE"/>
    <property type="match status" value="1"/>
</dbReference>
<keyword evidence="6" id="KW-0012">Acyltransferase</keyword>
<accession>A0A7J5DXP2</accession>
<dbReference type="InterPro" id="IPR001451">
    <property type="entry name" value="Hexapep"/>
</dbReference>
<dbReference type="InterPro" id="IPR018357">
    <property type="entry name" value="Hexapep_transf_CS"/>
</dbReference>
<evidence type="ECO:0000256" key="2">
    <source>
        <dbReference type="ARBA" id="ARBA00020291"/>
    </source>
</evidence>
<evidence type="ECO:0000313" key="10">
    <source>
        <dbReference type="Proteomes" id="UP000449906"/>
    </source>
</evidence>
<evidence type="ECO:0000256" key="3">
    <source>
        <dbReference type="ARBA" id="ARBA00022679"/>
    </source>
</evidence>
<dbReference type="InterPro" id="IPR050179">
    <property type="entry name" value="Trans_hexapeptide_repeat"/>
</dbReference>
<keyword evidence="3 9" id="KW-0808">Transferase</keyword>
<evidence type="ECO:0000256" key="5">
    <source>
        <dbReference type="ARBA" id="ARBA00023251"/>
    </source>
</evidence>
<dbReference type="PANTHER" id="PTHR43300">
    <property type="entry name" value="ACETYLTRANSFERASE"/>
    <property type="match status" value="1"/>
</dbReference>
<comment type="catalytic activity">
    <reaction evidence="7">
        <text>chloramphenicol + acetyl-CoA = chloramphenicol 3-acetate + CoA</text>
        <dbReference type="Rhea" id="RHEA:18421"/>
        <dbReference type="ChEBI" id="CHEBI:16730"/>
        <dbReference type="ChEBI" id="CHEBI:17698"/>
        <dbReference type="ChEBI" id="CHEBI:57287"/>
        <dbReference type="ChEBI" id="CHEBI:57288"/>
        <dbReference type="EC" id="2.3.1.28"/>
    </reaction>
</comment>
<dbReference type="PROSITE" id="PS00101">
    <property type="entry name" value="HEXAPEP_TRANSFERASES"/>
    <property type="match status" value="1"/>
</dbReference>
<dbReference type="Proteomes" id="UP000449906">
    <property type="component" value="Unassembled WGS sequence"/>
</dbReference>
<comment type="caution">
    <text evidence="9">The sequence shown here is derived from an EMBL/GenBank/DDBJ whole genome shotgun (WGS) entry which is preliminary data.</text>
</comment>
<dbReference type="EC" id="2.3.1.28" evidence="1"/>
<evidence type="ECO:0000313" key="9">
    <source>
        <dbReference type="EMBL" id="KAB2810771.1"/>
    </source>
</evidence>
<organism evidence="9 10">
    <name type="scientific">Nocardioides simplex</name>
    <name type="common">Arthrobacter simplex</name>
    <dbReference type="NCBI Taxonomy" id="2045"/>
    <lineage>
        <taxon>Bacteria</taxon>
        <taxon>Bacillati</taxon>
        <taxon>Actinomycetota</taxon>
        <taxon>Actinomycetes</taxon>
        <taxon>Propionibacteriales</taxon>
        <taxon>Nocardioidaceae</taxon>
        <taxon>Pimelobacter</taxon>
    </lineage>
</organism>
<dbReference type="GO" id="GO:0046677">
    <property type="term" value="P:response to antibiotic"/>
    <property type="evidence" value="ECO:0007669"/>
    <property type="project" value="UniProtKB-KW"/>
</dbReference>
<evidence type="ECO:0000256" key="4">
    <source>
        <dbReference type="ARBA" id="ARBA00022737"/>
    </source>
</evidence>
<evidence type="ECO:0000256" key="6">
    <source>
        <dbReference type="ARBA" id="ARBA00023315"/>
    </source>
</evidence>
<evidence type="ECO:0000256" key="7">
    <source>
        <dbReference type="ARBA" id="ARBA00047633"/>
    </source>
</evidence>
<sequence length="242" mass="26371">MSQTPHVEGRARLKHQRVSRVRIEGPVRFMGPTVSKTALEIGAFSYLVGGVIDSCSSIGRYCSLAAGVRIGEPDHPTDWLSTSPFQYDGSRFGWHPSADDGAPLRAEGFSRPPATIGNDVWIGANAVVLRGVHVGDGAVVAAGAVVTKDVPPYAIVGGVAAKVIRYRFEPELVTELLDVAWWRFSPNQLAGLRFDDPRAAVAELRRRIDEDGLTPYEGEWRTYEEAPPAAPSPAPRSRWRRG</sequence>
<dbReference type="SUPFAM" id="SSF51161">
    <property type="entry name" value="Trimeric LpxA-like enzymes"/>
    <property type="match status" value="1"/>
</dbReference>
<feature type="region of interest" description="Disordered" evidence="8">
    <location>
        <begin position="219"/>
        <end position="242"/>
    </location>
</feature>
<dbReference type="Pfam" id="PF14602">
    <property type="entry name" value="Hexapep_2"/>
    <property type="match status" value="1"/>
</dbReference>
<dbReference type="Gene3D" id="2.160.10.10">
    <property type="entry name" value="Hexapeptide repeat proteins"/>
    <property type="match status" value="1"/>
</dbReference>
<evidence type="ECO:0000256" key="1">
    <source>
        <dbReference type="ARBA" id="ARBA00013235"/>
    </source>
</evidence>
<proteinExistence type="predicted"/>
<name>A0A7J5DXP2_NOCSI</name>
<protein>
    <recommendedName>
        <fullName evidence="2">Chloramphenicol acetyltransferase</fullName>
        <ecNumber evidence="1">2.3.1.28</ecNumber>
    </recommendedName>
</protein>